<gene>
    <name evidence="1" type="ORF">MLD38_015864</name>
</gene>
<protein>
    <submittedName>
        <fullName evidence="1">Uncharacterized protein</fullName>
    </submittedName>
</protein>
<proteinExistence type="predicted"/>
<evidence type="ECO:0000313" key="2">
    <source>
        <dbReference type="Proteomes" id="UP001057402"/>
    </source>
</evidence>
<organism evidence="1 2">
    <name type="scientific">Melastoma candidum</name>
    <dbReference type="NCBI Taxonomy" id="119954"/>
    <lineage>
        <taxon>Eukaryota</taxon>
        <taxon>Viridiplantae</taxon>
        <taxon>Streptophyta</taxon>
        <taxon>Embryophyta</taxon>
        <taxon>Tracheophyta</taxon>
        <taxon>Spermatophyta</taxon>
        <taxon>Magnoliopsida</taxon>
        <taxon>eudicotyledons</taxon>
        <taxon>Gunneridae</taxon>
        <taxon>Pentapetalae</taxon>
        <taxon>rosids</taxon>
        <taxon>malvids</taxon>
        <taxon>Myrtales</taxon>
        <taxon>Melastomataceae</taxon>
        <taxon>Melastomatoideae</taxon>
        <taxon>Melastomateae</taxon>
        <taxon>Melastoma</taxon>
    </lineage>
</organism>
<sequence>MLHPGTMNLRNSALQSYQVSMPGSHYFQRSLAAGNERSGAEKLIEIDWKKPTVVEGTRHLRVVDDQKVERYVETVKVYAAAVAAVELMRYSGV</sequence>
<evidence type="ECO:0000313" key="1">
    <source>
        <dbReference type="EMBL" id="KAI4378377.1"/>
    </source>
</evidence>
<keyword evidence="2" id="KW-1185">Reference proteome</keyword>
<dbReference type="Proteomes" id="UP001057402">
    <property type="component" value="Chromosome 4"/>
</dbReference>
<comment type="caution">
    <text evidence="1">The sequence shown here is derived from an EMBL/GenBank/DDBJ whole genome shotgun (WGS) entry which is preliminary data.</text>
</comment>
<reference evidence="2" key="1">
    <citation type="journal article" date="2023" name="Front. Plant Sci.">
        <title>Chromosomal-level genome assembly of Melastoma candidum provides insights into trichome evolution.</title>
        <authorList>
            <person name="Zhong Y."/>
            <person name="Wu W."/>
            <person name="Sun C."/>
            <person name="Zou P."/>
            <person name="Liu Y."/>
            <person name="Dai S."/>
            <person name="Zhou R."/>
        </authorList>
    </citation>
    <scope>NUCLEOTIDE SEQUENCE [LARGE SCALE GENOMIC DNA]</scope>
</reference>
<name>A0ACB9RIV6_9MYRT</name>
<accession>A0ACB9RIV6</accession>
<dbReference type="EMBL" id="CM042883">
    <property type="protein sequence ID" value="KAI4378377.1"/>
    <property type="molecule type" value="Genomic_DNA"/>
</dbReference>